<comment type="cofactor">
    <cofactor evidence="10">
        <name>Zn(2+)</name>
        <dbReference type="ChEBI" id="CHEBI:29105"/>
    </cofactor>
    <text evidence="10">Binds 1 zinc ion per subunit.</text>
</comment>
<dbReference type="CDD" id="cd01995">
    <property type="entry name" value="QueC-like"/>
    <property type="match status" value="1"/>
</dbReference>
<keyword evidence="2 10" id="KW-0436">Ligase</keyword>
<dbReference type="UniPathway" id="UPA00391"/>
<evidence type="ECO:0000256" key="2">
    <source>
        <dbReference type="ARBA" id="ARBA00022598"/>
    </source>
</evidence>
<feature type="binding site" evidence="10">
    <location>
        <position position="209"/>
    </location>
    <ligand>
        <name>Zn(2+)</name>
        <dbReference type="ChEBI" id="CHEBI:29105"/>
    </ligand>
</feature>
<comment type="similarity">
    <text evidence="7 10">Belongs to the QueC family.</text>
</comment>
<comment type="catalytic activity">
    <reaction evidence="9 10">
        <text>7-carboxy-7-carbaguanine + NH4(+) + 2 ATP = 7-cyano-7-carbaguanine + 2 AMP + 2 diphosphate + 2 H(+)</text>
        <dbReference type="Rhea" id="RHEA:27982"/>
        <dbReference type="ChEBI" id="CHEBI:15378"/>
        <dbReference type="ChEBI" id="CHEBI:28938"/>
        <dbReference type="ChEBI" id="CHEBI:30616"/>
        <dbReference type="ChEBI" id="CHEBI:33019"/>
        <dbReference type="ChEBI" id="CHEBI:45075"/>
        <dbReference type="ChEBI" id="CHEBI:61036"/>
        <dbReference type="ChEBI" id="CHEBI:456215"/>
        <dbReference type="EC" id="6.3.4.20"/>
    </reaction>
</comment>
<name>A0A252F6Z4_9FIRM</name>
<feature type="binding site" evidence="10">
    <location>
        <position position="195"/>
    </location>
    <ligand>
        <name>Zn(2+)</name>
        <dbReference type="ChEBI" id="CHEBI:29105"/>
    </ligand>
</feature>
<gene>
    <name evidence="10" type="primary">queC</name>
    <name evidence="11" type="ORF">CBW42_02985</name>
</gene>
<dbReference type="EC" id="6.3.4.20" evidence="8 10"/>
<keyword evidence="3 10" id="KW-0479">Metal-binding</keyword>
<dbReference type="RefSeq" id="WP_087017590.1">
    <property type="nucleotide sequence ID" value="NZ_CP178353.1"/>
</dbReference>
<dbReference type="PANTHER" id="PTHR42914:SF1">
    <property type="entry name" value="7-CYANO-7-DEAZAGUANINE SYNTHASE"/>
    <property type="match status" value="1"/>
</dbReference>
<evidence type="ECO:0000256" key="7">
    <source>
        <dbReference type="ARBA" id="ARBA00037993"/>
    </source>
</evidence>
<dbReference type="Proteomes" id="UP000194903">
    <property type="component" value="Unassembled WGS sequence"/>
</dbReference>
<dbReference type="NCBIfam" id="TIGR00364">
    <property type="entry name" value="7-cyano-7-deazaguanine synthase QueC"/>
    <property type="match status" value="1"/>
</dbReference>
<dbReference type="EMBL" id="NHOC01000002">
    <property type="protein sequence ID" value="OUM21543.1"/>
    <property type="molecule type" value="Genomic_DNA"/>
</dbReference>
<evidence type="ECO:0000256" key="8">
    <source>
        <dbReference type="ARBA" id="ARBA00039149"/>
    </source>
</evidence>
<dbReference type="InterPro" id="IPR018317">
    <property type="entry name" value="QueC"/>
</dbReference>
<dbReference type="GO" id="GO:0008270">
    <property type="term" value="F:zinc ion binding"/>
    <property type="evidence" value="ECO:0007669"/>
    <property type="project" value="UniProtKB-UniRule"/>
</dbReference>
<evidence type="ECO:0000256" key="9">
    <source>
        <dbReference type="ARBA" id="ARBA00047890"/>
    </source>
</evidence>
<comment type="pathway">
    <text evidence="1 10">Purine metabolism; 7-cyano-7-deazaguanine biosynthesis.</text>
</comment>
<comment type="function">
    <text evidence="10">Catalyzes the ATP-dependent conversion of 7-carboxy-7-deazaguanine (CDG) to 7-cyano-7-deazaguanine (preQ(0)).</text>
</comment>
<comment type="caution">
    <text evidence="11">The sequence shown here is derived from an EMBL/GenBank/DDBJ whole genome shotgun (WGS) entry which is preliminary data.</text>
</comment>
<reference evidence="11 12" key="1">
    <citation type="submission" date="2017-05" db="EMBL/GenBank/DDBJ databases">
        <title>Butyricicoccus porcorum sp. nov. a butyrate-producing bacterium from the swine intestinal tract.</title>
        <authorList>
            <person name="Trachsel J."/>
            <person name="Humphrey S."/>
            <person name="Allen H.K."/>
        </authorList>
    </citation>
    <scope>NUCLEOTIDE SEQUENCE [LARGE SCALE GENOMIC DNA]</scope>
    <source>
        <strain evidence="11">BB10</strain>
    </source>
</reference>
<feature type="binding site" evidence="10">
    <location>
        <begin position="7"/>
        <end position="17"/>
    </location>
    <ligand>
        <name>ATP</name>
        <dbReference type="ChEBI" id="CHEBI:30616"/>
    </ligand>
</feature>
<evidence type="ECO:0000256" key="10">
    <source>
        <dbReference type="HAMAP-Rule" id="MF_01633"/>
    </source>
</evidence>
<keyword evidence="12" id="KW-1185">Reference proteome</keyword>
<feature type="binding site" evidence="10">
    <location>
        <position position="203"/>
    </location>
    <ligand>
        <name>Zn(2+)</name>
        <dbReference type="ChEBI" id="CHEBI:29105"/>
    </ligand>
</feature>
<feature type="binding site" evidence="10">
    <location>
        <position position="206"/>
    </location>
    <ligand>
        <name>Zn(2+)</name>
        <dbReference type="ChEBI" id="CHEBI:29105"/>
    </ligand>
</feature>
<keyword evidence="4 10" id="KW-0547">Nucleotide-binding</keyword>
<dbReference type="OrthoDB" id="9789567at2"/>
<keyword evidence="10" id="KW-0671">Queuosine biosynthesis</keyword>
<dbReference type="GO" id="GO:0005524">
    <property type="term" value="F:ATP binding"/>
    <property type="evidence" value="ECO:0007669"/>
    <property type="project" value="UniProtKB-UniRule"/>
</dbReference>
<dbReference type="GO" id="GO:0016879">
    <property type="term" value="F:ligase activity, forming carbon-nitrogen bonds"/>
    <property type="evidence" value="ECO:0007669"/>
    <property type="project" value="UniProtKB-UniRule"/>
</dbReference>
<proteinExistence type="inferred from homology"/>
<dbReference type="Gene3D" id="3.40.50.620">
    <property type="entry name" value="HUPs"/>
    <property type="match status" value="1"/>
</dbReference>
<dbReference type="InterPro" id="IPR014729">
    <property type="entry name" value="Rossmann-like_a/b/a_fold"/>
</dbReference>
<dbReference type="AlphaFoldDB" id="A0A252F6Z4"/>
<evidence type="ECO:0000313" key="12">
    <source>
        <dbReference type="Proteomes" id="UP000194903"/>
    </source>
</evidence>
<evidence type="ECO:0000256" key="1">
    <source>
        <dbReference type="ARBA" id="ARBA00005061"/>
    </source>
</evidence>
<evidence type="ECO:0000313" key="11">
    <source>
        <dbReference type="EMBL" id="OUM21543.1"/>
    </source>
</evidence>
<dbReference type="Pfam" id="PF06508">
    <property type="entry name" value="QueC"/>
    <property type="match status" value="1"/>
</dbReference>
<accession>A0A252F6Z4</accession>
<dbReference type="SUPFAM" id="SSF52402">
    <property type="entry name" value="Adenine nucleotide alpha hydrolases-like"/>
    <property type="match status" value="1"/>
</dbReference>
<keyword evidence="5 10" id="KW-0862">Zinc</keyword>
<comment type="subunit">
    <text evidence="10">Homodimer.</text>
</comment>
<organism evidence="11 12">
    <name type="scientific">Butyricicoccus porcorum</name>
    <dbReference type="NCBI Taxonomy" id="1945634"/>
    <lineage>
        <taxon>Bacteria</taxon>
        <taxon>Bacillati</taxon>
        <taxon>Bacillota</taxon>
        <taxon>Clostridia</taxon>
        <taxon>Eubacteriales</taxon>
        <taxon>Butyricicoccaceae</taxon>
        <taxon>Butyricicoccus</taxon>
    </lineage>
</organism>
<dbReference type="HAMAP" id="MF_01633">
    <property type="entry name" value="QueC"/>
    <property type="match status" value="1"/>
</dbReference>
<dbReference type="PIRSF" id="PIRSF006293">
    <property type="entry name" value="ExsB"/>
    <property type="match status" value="1"/>
</dbReference>
<protein>
    <recommendedName>
        <fullName evidence="8 10">7-cyano-7-deazaguanine synthase</fullName>
        <ecNumber evidence="8 10">6.3.4.20</ecNumber>
    </recommendedName>
    <alternativeName>
        <fullName evidence="10">7-cyano-7-carbaguanine synthase</fullName>
    </alternativeName>
    <alternativeName>
        <fullName evidence="10">PreQ(0) synthase</fullName>
    </alternativeName>
    <alternativeName>
        <fullName evidence="10">Queuosine biosynthesis protein QueC</fullName>
    </alternativeName>
</protein>
<sequence length="229" mass="24510">MKALVLSSGGVDSTTCLGLAIEKYGKENIVALSITYGQLHTKEVEAAKKIADYYGVEFLTLDLAKIFQYDTKCSLLQGSQNEIPEESYANQLQKTDGKPVSTYVPFRNGLFLSSAASIALSKDCSVIYYGAHSDDAAGNAYPDCSSAFHNAMRDAIYIGSGNQLTIEAPFVHSTKADVVREGLRLGVPYELTWSCYEGGDKPCGKCGTCRDRAAAFAANGVADPALQEG</sequence>
<keyword evidence="6 10" id="KW-0067">ATP-binding</keyword>
<evidence type="ECO:0000256" key="5">
    <source>
        <dbReference type="ARBA" id="ARBA00022833"/>
    </source>
</evidence>
<evidence type="ECO:0000256" key="3">
    <source>
        <dbReference type="ARBA" id="ARBA00022723"/>
    </source>
</evidence>
<evidence type="ECO:0000256" key="4">
    <source>
        <dbReference type="ARBA" id="ARBA00022741"/>
    </source>
</evidence>
<dbReference type="PANTHER" id="PTHR42914">
    <property type="entry name" value="7-CYANO-7-DEAZAGUANINE SYNTHASE"/>
    <property type="match status" value="1"/>
</dbReference>
<evidence type="ECO:0000256" key="6">
    <source>
        <dbReference type="ARBA" id="ARBA00022840"/>
    </source>
</evidence>
<dbReference type="GO" id="GO:0008616">
    <property type="term" value="P:tRNA queuosine(34) biosynthetic process"/>
    <property type="evidence" value="ECO:0007669"/>
    <property type="project" value="UniProtKB-UniRule"/>
</dbReference>